<feature type="non-terminal residue" evidence="3">
    <location>
        <position position="1"/>
    </location>
</feature>
<reference evidence="3" key="1">
    <citation type="submission" date="2021-06" db="EMBL/GenBank/DDBJ databases">
        <authorList>
            <person name="Kallberg Y."/>
            <person name="Tangrot J."/>
            <person name="Rosling A."/>
        </authorList>
    </citation>
    <scope>NUCLEOTIDE SEQUENCE</scope>
    <source>
        <strain evidence="3">FL130A</strain>
    </source>
</reference>
<dbReference type="InterPro" id="IPR013087">
    <property type="entry name" value="Znf_C2H2_type"/>
</dbReference>
<dbReference type="EMBL" id="CAJVPS010017986">
    <property type="protein sequence ID" value="CAG8695882.1"/>
    <property type="molecule type" value="Genomic_DNA"/>
</dbReference>
<gene>
    <name evidence="3" type="ORF">ALEPTO_LOCUS11385</name>
</gene>
<evidence type="ECO:0000256" key="1">
    <source>
        <dbReference type="SAM" id="MobiDB-lite"/>
    </source>
</evidence>
<accession>A0A9N9EUH9</accession>
<proteinExistence type="predicted"/>
<keyword evidence="4" id="KW-1185">Reference proteome</keyword>
<evidence type="ECO:0000259" key="2">
    <source>
        <dbReference type="PROSITE" id="PS00028"/>
    </source>
</evidence>
<feature type="region of interest" description="Disordered" evidence="1">
    <location>
        <begin position="92"/>
        <end position="114"/>
    </location>
</feature>
<protein>
    <submittedName>
        <fullName evidence="3">14432_t:CDS:1</fullName>
    </submittedName>
</protein>
<dbReference type="AlphaFoldDB" id="A0A9N9EUH9"/>
<evidence type="ECO:0000313" key="4">
    <source>
        <dbReference type="Proteomes" id="UP000789508"/>
    </source>
</evidence>
<feature type="domain" description="C2H2-type" evidence="2">
    <location>
        <begin position="5"/>
        <end position="26"/>
    </location>
</feature>
<name>A0A9N9EUH9_9GLOM</name>
<sequence length="114" mass="13384">MRWQCEHCNSEFFKSYALTQHISQRHPYLQDMTNQSVEQVDNDIWNLPDYSSSYYSFSEHDSNDSKIYRNEVTSTSPTPGIDSSIEIEDNFNENEDMSESSYLDMEIEDLLSDS</sequence>
<evidence type="ECO:0000313" key="3">
    <source>
        <dbReference type="EMBL" id="CAG8695882.1"/>
    </source>
</evidence>
<feature type="non-terminal residue" evidence="3">
    <location>
        <position position="114"/>
    </location>
</feature>
<dbReference type="PROSITE" id="PS00028">
    <property type="entry name" value="ZINC_FINGER_C2H2_1"/>
    <property type="match status" value="1"/>
</dbReference>
<dbReference type="Proteomes" id="UP000789508">
    <property type="component" value="Unassembled WGS sequence"/>
</dbReference>
<organism evidence="3 4">
    <name type="scientific">Ambispora leptoticha</name>
    <dbReference type="NCBI Taxonomy" id="144679"/>
    <lineage>
        <taxon>Eukaryota</taxon>
        <taxon>Fungi</taxon>
        <taxon>Fungi incertae sedis</taxon>
        <taxon>Mucoromycota</taxon>
        <taxon>Glomeromycotina</taxon>
        <taxon>Glomeromycetes</taxon>
        <taxon>Archaeosporales</taxon>
        <taxon>Ambisporaceae</taxon>
        <taxon>Ambispora</taxon>
    </lineage>
</organism>
<feature type="compositionally biased region" description="Acidic residues" evidence="1">
    <location>
        <begin position="105"/>
        <end position="114"/>
    </location>
</feature>
<comment type="caution">
    <text evidence="3">The sequence shown here is derived from an EMBL/GenBank/DDBJ whole genome shotgun (WGS) entry which is preliminary data.</text>
</comment>
<dbReference type="OrthoDB" id="2480470at2759"/>